<dbReference type="InParanoid" id="A0A0C3E724"/>
<comment type="similarity">
    <text evidence="1">Belongs to the peptidase C48 family.</text>
</comment>
<evidence type="ECO:0000256" key="3">
    <source>
        <dbReference type="ARBA" id="ARBA00022801"/>
    </source>
</evidence>
<dbReference type="PANTHER" id="PTHR33096:SF1">
    <property type="entry name" value="CXC1-LIKE CYSTEINE CLUSTER ASSOCIATED WITH KDZ TRANSPOSASES DOMAIN-CONTAINING PROTEIN"/>
    <property type="match status" value="1"/>
</dbReference>
<dbReference type="Proteomes" id="UP000053989">
    <property type="component" value="Unassembled WGS sequence"/>
</dbReference>
<evidence type="ECO:0000259" key="4">
    <source>
        <dbReference type="PROSITE" id="PS50600"/>
    </source>
</evidence>
<dbReference type="Pfam" id="PF18758">
    <property type="entry name" value="KDZ"/>
    <property type="match status" value="1"/>
</dbReference>
<dbReference type="GO" id="GO:0006508">
    <property type="term" value="P:proteolysis"/>
    <property type="evidence" value="ECO:0007669"/>
    <property type="project" value="UniProtKB-KW"/>
</dbReference>
<dbReference type="Pfam" id="PF02902">
    <property type="entry name" value="Peptidase_C48"/>
    <property type="match status" value="1"/>
</dbReference>
<dbReference type="STRING" id="1036808.A0A0C3E724"/>
<evidence type="ECO:0000256" key="1">
    <source>
        <dbReference type="ARBA" id="ARBA00005234"/>
    </source>
</evidence>
<evidence type="ECO:0000313" key="5">
    <source>
        <dbReference type="EMBL" id="KIM63816.1"/>
    </source>
</evidence>
<reference evidence="5 6" key="1">
    <citation type="submission" date="2014-04" db="EMBL/GenBank/DDBJ databases">
        <authorList>
            <consortium name="DOE Joint Genome Institute"/>
            <person name="Kuo A."/>
            <person name="Kohler A."/>
            <person name="Nagy L.G."/>
            <person name="Floudas D."/>
            <person name="Copeland A."/>
            <person name="Barry K.W."/>
            <person name="Cichocki N."/>
            <person name="Veneault-Fourrey C."/>
            <person name="LaButti K."/>
            <person name="Lindquist E.A."/>
            <person name="Lipzen A."/>
            <person name="Lundell T."/>
            <person name="Morin E."/>
            <person name="Murat C."/>
            <person name="Sun H."/>
            <person name="Tunlid A."/>
            <person name="Henrissat B."/>
            <person name="Grigoriev I.V."/>
            <person name="Hibbett D.S."/>
            <person name="Martin F."/>
            <person name="Nordberg H.P."/>
            <person name="Cantor M.N."/>
            <person name="Hua S.X."/>
        </authorList>
    </citation>
    <scope>NUCLEOTIDE SEQUENCE [LARGE SCALE GENOMIC DNA]</scope>
    <source>
        <strain evidence="5 6">Foug A</strain>
    </source>
</reference>
<dbReference type="GO" id="GO:0019783">
    <property type="term" value="F:ubiquitin-like protein peptidase activity"/>
    <property type="evidence" value="ECO:0007669"/>
    <property type="project" value="UniProtKB-ARBA"/>
</dbReference>
<protein>
    <recommendedName>
        <fullName evidence="4">Ubiquitin-like protease family profile domain-containing protein</fullName>
    </recommendedName>
</protein>
<dbReference type="Gene3D" id="3.40.395.10">
    <property type="entry name" value="Adenoviral Proteinase, Chain A"/>
    <property type="match status" value="1"/>
</dbReference>
<feature type="domain" description="Ubiquitin-like protease family profile" evidence="4">
    <location>
        <begin position="956"/>
        <end position="1130"/>
    </location>
</feature>
<dbReference type="PROSITE" id="PS50600">
    <property type="entry name" value="ULP_PROTEASE"/>
    <property type="match status" value="1"/>
</dbReference>
<dbReference type="GO" id="GO:0008234">
    <property type="term" value="F:cysteine-type peptidase activity"/>
    <property type="evidence" value="ECO:0007669"/>
    <property type="project" value="InterPro"/>
</dbReference>
<dbReference type="PANTHER" id="PTHR33096">
    <property type="entry name" value="CXC2 DOMAIN-CONTAINING PROTEIN"/>
    <property type="match status" value="1"/>
</dbReference>
<dbReference type="HOGENOM" id="CLU_004552_0_0_1"/>
<dbReference type="OrthoDB" id="3364670at2759"/>
<dbReference type="SUPFAM" id="SSF54001">
    <property type="entry name" value="Cysteine proteinases"/>
    <property type="match status" value="1"/>
</dbReference>
<reference evidence="6" key="2">
    <citation type="submission" date="2015-01" db="EMBL/GenBank/DDBJ databases">
        <title>Evolutionary Origins and Diversification of the Mycorrhizal Mutualists.</title>
        <authorList>
            <consortium name="DOE Joint Genome Institute"/>
            <consortium name="Mycorrhizal Genomics Consortium"/>
            <person name="Kohler A."/>
            <person name="Kuo A."/>
            <person name="Nagy L.G."/>
            <person name="Floudas D."/>
            <person name="Copeland A."/>
            <person name="Barry K.W."/>
            <person name="Cichocki N."/>
            <person name="Veneault-Fourrey C."/>
            <person name="LaButti K."/>
            <person name="Lindquist E.A."/>
            <person name="Lipzen A."/>
            <person name="Lundell T."/>
            <person name="Morin E."/>
            <person name="Murat C."/>
            <person name="Riley R."/>
            <person name="Ohm R."/>
            <person name="Sun H."/>
            <person name="Tunlid A."/>
            <person name="Henrissat B."/>
            <person name="Grigoriev I.V."/>
            <person name="Hibbett D.S."/>
            <person name="Martin F."/>
        </authorList>
    </citation>
    <scope>NUCLEOTIDE SEQUENCE [LARGE SCALE GENOMIC DNA]</scope>
    <source>
        <strain evidence="6">Foug A</strain>
    </source>
</reference>
<accession>A0A0C3E724</accession>
<gene>
    <name evidence="5" type="ORF">SCLCIDRAFT_23983</name>
</gene>
<evidence type="ECO:0000313" key="6">
    <source>
        <dbReference type="Proteomes" id="UP000053989"/>
    </source>
</evidence>
<dbReference type="InterPro" id="IPR040521">
    <property type="entry name" value="KDZ"/>
</dbReference>
<keyword evidence="6" id="KW-1185">Reference proteome</keyword>
<evidence type="ECO:0000256" key="2">
    <source>
        <dbReference type="ARBA" id="ARBA00022670"/>
    </source>
</evidence>
<dbReference type="EMBL" id="KN822032">
    <property type="protein sequence ID" value="KIM63816.1"/>
    <property type="molecule type" value="Genomic_DNA"/>
</dbReference>
<name>A0A0C3E724_9AGAM</name>
<dbReference type="InterPro" id="IPR003653">
    <property type="entry name" value="Peptidase_C48_C"/>
</dbReference>
<sequence length="1151" mass="128859">MGWHFTSPRKVQDKKKSRIVASLPGHTSKWQKLLDELSKLLAAQPSDFKSLLNGDIKAASPTPRPEELLEALPIEPEETLFTFDDEDTCDAMEEHVRPSCPTTRSISMCVDWKALIPTIIDLFLKYTAAALGSRLSSCISNCQEQKLTTILCLFFDRFASIDVHSCCCFTLPQMLVLHGLFPTALAQPRMAISIELLSFYRALFERSCDAVNALAAALSTYYSRDPFRRGLSQAAQWFNILEVELKKQVDSAIQQSQLLAKPAIGSFTDSSSSTPSTVWRQESLSRSSCAEILVQRCPACFGGISFGRPLDDGGDIHVATDGNFHHWHWRSAGDCPSFYEPSYFIPKAQVDAVGRHIDHACHHPSKLSQSGVPDEAIDQCEASYEAADGQKQKAAMDNFDDTGLMMLICRHDIPLFFANIDTLGEQQKFSIALIRHLFSLLLSQANVVVLYDVGCVLARSLSHFNILGEDIVSRLCFATTAMHAYGHEWACQLVYNPRITSGIEWVSSRQCRIWLLDRHAAAIGYEMRRELGDWLRRCLQKGVGEQGSVAHEVLDNCGVSITELREQWANQQATQLSIRSHKYYAPSRVKKELDNVLALQGDLDSSSKVLQLARATIEKGNTSSSVLDALASLEHGHVRLMTKTEALYSSLNILLMARELKINIRKRAVGSFFKWDKLDCAVGGKDKPLGTKLHQQTRKAIVKHQPALMAAICKYNNYCEQLSQLHNPTWAIPLPVALPTTLVDLKNDPTFMQDVWITPSHKHCLEEQHRLGIEADNMCQWFGNELTAIQVALRQPENCNYHFILRQHLEVTLELLERWPTALCSHSHYINQAEVAVQVADTIAGALQPSLCWLAPVVIDDHFNSPDEDMCGLTDLLGTDSAETPVESEQVALLDIDNQDDLEPDLEAETLSRVTLSWELPDVITVDCGVDMAKDIHVPAIMLTIIQASIDGVPRQTFLPSDTSLLVSPQARLNDTCINGCATLLYSVFMPAAACCAVLSTHDLPCVHFHADDNLLWHNVSWTHFWEKPVWIIPIHCSLPVGHWVLCTVDFPSRKLLLFDSLAEQKPWKNEIKDIMWLVCCLSSIATQKMGMGTSRQDCGDWMARPVLLEPRQTNGHNCGIWVLAQMAAILRGYDITDVKENDITHFRHFL</sequence>
<proteinExistence type="inferred from homology"/>
<dbReference type="AlphaFoldDB" id="A0A0C3E724"/>
<organism evidence="5 6">
    <name type="scientific">Scleroderma citrinum Foug A</name>
    <dbReference type="NCBI Taxonomy" id="1036808"/>
    <lineage>
        <taxon>Eukaryota</taxon>
        <taxon>Fungi</taxon>
        <taxon>Dikarya</taxon>
        <taxon>Basidiomycota</taxon>
        <taxon>Agaricomycotina</taxon>
        <taxon>Agaricomycetes</taxon>
        <taxon>Agaricomycetidae</taxon>
        <taxon>Boletales</taxon>
        <taxon>Sclerodermatineae</taxon>
        <taxon>Sclerodermataceae</taxon>
        <taxon>Scleroderma</taxon>
    </lineage>
</organism>
<dbReference type="InterPro" id="IPR038765">
    <property type="entry name" value="Papain-like_cys_pep_sf"/>
</dbReference>
<keyword evidence="2" id="KW-0645">Protease</keyword>
<keyword evidence="3" id="KW-0378">Hydrolase</keyword>